<dbReference type="PANTHER" id="PTHR22749:SF6">
    <property type="entry name" value="RIBOFLAVIN KINASE"/>
    <property type="match status" value="1"/>
</dbReference>
<dbReference type="SUPFAM" id="SSF52374">
    <property type="entry name" value="Nucleotidylyl transferase"/>
    <property type="match status" value="1"/>
</dbReference>
<evidence type="ECO:0000256" key="5">
    <source>
        <dbReference type="ARBA" id="ARBA00022643"/>
    </source>
</evidence>
<dbReference type="Gene3D" id="2.40.30.30">
    <property type="entry name" value="Riboflavin kinase-like"/>
    <property type="match status" value="1"/>
</dbReference>
<dbReference type="EC" id="2.7.7.2" evidence="15"/>
<gene>
    <name evidence="17" type="primary">ribF</name>
    <name evidence="17" type="ORF">SPTER_18720</name>
</gene>
<dbReference type="UniPathway" id="UPA00277">
    <property type="reaction ID" value="UER00407"/>
</dbReference>
<evidence type="ECO:0000256" key="9">
    <source>
        <dbReference type="ARBA" id="ARBA00022777"/>
    </source>
</evidence>
<comment type="pathway">
    <text evidence="3 15">Cofactor biosynthesis; FMN biosynthesis; FMN from riboflavin (ATP route): step 1/1.</text>
</comment>
<dbReference type="InterPro" id="IPR002606">
    <property type="entry name" value="Riboflavin_kinase_bac"/>
</dbReference>
<evidence type="ECO:0000256" key="10">
    <source>
        <dbReference type="ARBA" id="ARBA00022827"/>
    </source>
</evidence>
<dbReference type="KEGG" id="sted:SPTER_18720"/>
<evidence type="ECO:0000256" key="12">
    <source>
        <dbReference type="ARBA" id="ARBA00023268"/>
    </source>
</evidence>
<dbReference type="SUPFAM" id="SSF82114">
    <property type="entry name" value="Riboflavin kinase-like"/>
    <property type="match status" value="1"/>
</dbReference>
<evidence type="ECO:0000256" key="4">
    <source>
        <dbReference type="ARBA" id="ARBA00022630"/>
    </source>
</evidence>
<evidence type="ECO:0000256" key="13">
    <source>
        <dbReference type="ARBA" id="ARBA00047880"/>
    </source>
</evidence>
<dbReference type="Pfam" id="PF06574">
    <property type="entry name" value="FAD_syn"/>
    <property type="match status" value="1"/>
</dbReference>
<keyword evidence="7 15" id="KW-0548">Nucleotidyltransferase</keyword>
<dbReference type="GO" id="GO:0003919">
    <property type="term" value="F:FMN adenylyltransferase activity"/>
    <property type="evidence" value="ECO:0007669"/>
    <property type="project" value="UniProtKB-UniRule"/>
</dbReference>
<proteinExistence type="inferred from homology"/>
<dbReference type="Gene3D" id="3.40.50.620">
    <property type="entry name" value="HUPs"/>
    <property type="match status" value="1"/>
</dbReference>
<dbReference type="Pfam" id="PF01687">
    <property type="entry name" value="Flavokinase"/>
    <property type="match status" value="1"/>
</dbReference>
<dbReference type="UniPathway" id="UPA00276">
    <property type="reaction ID" value="UER00406"/>
</dbReference>
<keyword evidence="9 15" id="KW-0418">Kinase</keyword>
<keyword evidence="10 15" id="KW-0274">FAD</keyword>
<feature type="domain" description="Riboflavin kinase" evidence="16">
    <location>
        <begin position="181"/>
        <end position="306"/>
    </location>
</feature>
<keyword evidence="5 15" id="KW-0288">FMN</keyword>
<name>A0A517DT70_9FIRM</name>
<evidence type="ECO:0000256" key="14">
    <source>
        <dbReference type="ARBA" id="ARBA00049494"/>
    </source>
</evidence>
<dbReference type="PANTHER" id="PTHR22749">
    <property type="entry name" value="RIBOFLAVIN KINASE/FMN ADENYLYLTRANSFERASE"/>
    <property type="match status" value="1"/>
</dbReference>
<dbReference type="SMART" id="SM00904">
    <property type="entry name" value="Flavokinase"/>
    <property type="match status" value="1"/>
</dbReference>
<dbReference type="NCBIfam" id="TIGR00083">
    <property type="entry name" value="ribF"/>
    <property type="match status" value="1"/>
</dbReference>
<comment type="catalytic activity">
    <reaction evidence="13 15">
        <text>riboflavin + ATP = FMN + ADP + H(+)</text>
        <dbReference type="Rhea" id="RHEA:14357"/>
        <dbReference type="ChEBI" id="CHEBI:15378"/>
        <dbReference type="ChEBI" id="CHEBI:30616"/>
        <dbReference type="ChEBI" id="CHEBI:57986"/>
        <dbReference type="ChEBI" id="CHEBI:58210"/>
        <dbReference type="ChEBI" id="CHEBI:456216"/>
        <dbReference type="EC" id="2.7.1.26"/>
    </reaction>
</comment>
<keyword evidence="6 15" id="KW-0808">Transferase</keyword>
<keyword evidence="11 15" id="KW-0067">ATP-binding</keyword>
<dbReference type="InterPro" id="IPR023468">
    <property type="entry name" value="Riboflavin_kinase"/>
</dbReference>
<evidence type="ECO:0000259" key="16">
    <source>
        <dbReference type="SMART" id="SM00904"/>
    </source>
</evidence>
<evidence type="ECO:0000256" key="15">
    <source>
        <dbReference type="PIRNR" id="PIRNR004491"/>
    </source>
</evidence>
<evidence type="ECO:0000256" key="6">
    <source>
        <dbReference type="ARBA" id="ARBA00022679"/>
    </source>
</evidence>
<dbReference type="EMBL" id="CP036259">
    <property type="protein sequence ID" value="QDR80544.1"/>
    <property type="molecule type" value="Genomic_DNA"/>
</dbReference>
<dbReference type="NCBIfam" id="NF004160">
    <property type="entry name" value="PRK05627.1-3"/>
    <property type="match status" value="1"/>
</dbReference>
<reference evidence="17 18" key="1">
    <citation type="submission" date="2019-02" db="EMBL/GenBank/DDBJ databases">
        <title>Closed genome of Sporomusa termitida DSM 4440.</title>
        <authorList>
            <person name="Poehlein A."/>
            <person name="Daniel R."/>
        </authorList>
    </citation>
    <scope>NUCLEOTIDE SEQUENCE [LARGE SCALE GENOMIC DNA]</scope>
    <source>
        <strain evidence="17 18">DSM 4440</strain>
    </source>
</reference>
<dbReference type="GO" id="GO:0009231">
    <property type="term" value="P:riboflavin biosynthetic process"/>
    <property type="evidence" value="ECO:0007669"/>
    <property type="project" value="InterPro"/>
</dbReference>
<dbReference type="FunFam" id="3.40.50.620:FF:000021">
    <property type="entry name" value="Riboflavin biosynthesis protein"/>
    <property type="match status" value="1"/>
</dbReference>
<dbReference type="RefSeq" id="WP_144350141.1">
    <property type="nucleotide sequence ID" value="NZ_CP036259.1"/>
</dbReference>
<keyword evidence="18" id="KW-1185">Reference proteome</keyword>
<evidence type="ECO:0000256" key="3">
    <source>
        <dbReference type="ARBA" id="ARBA00005201"/>
    </source>
</evidence>
<evidence type="ECO:0000256" key="1">
    <source>
        <dbReference type="ARBA" id="ARBA00002121"/>
    </source>
</evidence>
<sequence>MKVFTRIENIRHQAPVFIALGTFDGIHIGHQAIITRAVNQAKERGCASAVFTFSNHPLIVIDPDRCPPLIVTNQEKIDLIAGLGVDMLFNVPFTAEFLRLSPLQFLDKLASSMRLRHVTVGANFTYGHRGAGTPALLKKFGTRHGFTVDVVGMVDVDGVIVSSTIIRQLVADGAVKQAASLLGRRVSITGRTIEGDKRGRKLGFPTANLAIPQGLLVPADGVYAVYVQDEQGMKFNGVANIGNNPTFTRQTRRIEVHILNFDRIIYGQQLKIHFIDRIRDEIAFNGVDQLKQQMTADVEFAQKKYFIL</sequence>
<dbReference type="InterPro" id="IPR023465">
    <property type="entry name" value="Riboflavin_kinase_dom_sf"/>
</dbReference>
<protein>
    <recommendedName>
        <fullName evidence="15">Riboflavin biosynthesis protein</fullName>
    </recommendedName>
    <domain>
        <recommendedName>
            <fullName evidence="15">Riboflavin kinase</fullName>
            <ecNumber evidence="15">2.7.1.26</ecNumber>
        </recommendedName>
        <alternativeName>
            <fullName evidence="15">Flavokinase</fullName>
        </alternativeName>
    </domain>
    <domain>
        <recommendedName>
            <fullName evidence="15">FMN adenylyltransferase</fullName>
            <ecNumber evidence="15">2.7.7.2</ecNumber>
        </recommendedName>
        <alternativeName>
            <fullName evidence="15">FAD pyrophosphorylase</fullName>
        </alternativeName>
        <alternativeName>
            <fullName evidence="15">FAD synthase</fullName>
        </alternativeName>
    </domain>
</protein>
<dbReference type="PIRSF" id="PIRSF004491">
    <property type="entry name" value="FAD_Synth"/>
    <property type="match status" value="1"/>
</dbReference>
<dbReference type="GO" id="GO:0008531">
    <property type="term" value="F:riboflavin kinase activity"/>
    <property type="evidence" value="ECO:0007669"/>
    <property type="project" value="UniProtKB-UniRule"/>
</dbReference>
<dbReference type="CDD" id="cd02064">
    <property type="entry name" value="FAD_synthetase_N"/>
    <property type="match status" value="1"/>
</dbReference>
<accession>A0A517DT70</accession>
<dbReference type="InterPro" id="IPR015865">
    <property type="entry name" value="Riboflavin_kinase_bac/euk"/>
</dbReference>
<evidence type="ECO:0000256" key="2">
    <source>
        <dbReference type="ARBA" id="ARBA00004726"/>
    </source>
</evidence>
<comment type="similarity">
    <text evidence="15">Belongs to the ribF family.</text>
</comment>
<keyword evidence="12" id="KW-0511">Multifunctional enzyme</keyword>
<dbReference type="GO" id="GO:0009398">
    <property type="term" value="P:FMN biosynthetic process"/>
    <property type="evidence" value="ECO:0007669"/>
    <property type="project" value="UniProtKB-UniRule"/>
</dbReference>
<dbReference type="Proteomes" id="UP000320776">
    <property type="component" value="Chromosome"/>
</dbReference>
<dbReference type="InterPro" id="IPR014729">
    <property type="entry name" value="Rossmann-like_a/b/a_fold"/>
</dbReference>
<dbReference type="NCBIfam" id="NF004162">
    <property type="entry name" value="PRK05627.1-5"/>
    <property type="match status" value="1"/>
</dbReference>
<comment type="catalytic activity">
    <reaction evidence="14 15">
        <text>FMN + ATP + H(+) = FAD + diphosphate</text>
        <dbReference type="Rhea" id="RHEA:17237"/>
        <dbReference type="ChEBI" id="CHEBI:15378"/>
        <dbReference type="ChEBI" id="CHEBI:30616"/>
        <dbReference type="ChEBI" id="CHEBI:33019"/>
        <dbReference type="ChEBI" id="CHEBI:57692"/>
        <dbReference type="ChEBI" id="CHEBI:58210"/>
        <dbReference type="EC" id="2.7.7.2"/>
    </reaction>
</comment>
<evidence type="ECO:0000313" key="17">
    <source>
        <dbReference type="EMBL" id="QDR80544.1"/>
    </source>
</evidence>
<dbReference type="InterPro" id="IPR015864">
    <property type="entry name" value="FAD_synthase"/>
</dbReference>
<evidence type="ECO:0000256" key="8">
    <source>
        <dbReference type="ARBA" id="ARBA00022741"/>
    </source>
</evidence>
<dbReference type="FunFam" id="2.40.30.30:FF:000003">
    <property type="entry name" value="Riboflavin biosynthesis protein"/>
    <property type="match status" value="1"/>
</dbReference>
<comment type="pathway">
    <text evidence="2 15">Cofactor biosynthesis; FAD biosynthesis; FAD from FMN: step 1/1.</text>
</comment>
<dbReference type="OrthoDB" id="9803667at2"/>
<evidence type="ECO:0000256" key="7">
    <source>
        <dbReference type="ARBA" id="ARBA00022695"/>
    </source>
</evidence>
<comment type="function">
    <text evidence="1">Catalyzes the phosphorylation of riboflavin to FMN followed by the adenylation of FMN to FAD.</text>
</comment>
<dbReference type="EC" id="2.7.1.26" evidence="15"/>
<dbReference type="GO" id="GO:0006747">
    <property type="term" value="P:FAD biosynthetic process"/>
    <property type="evidence" value="ECO:0007669"/>
    <property type="project" value="UniProtKB-UniRule"/>
</dbReference>
<dbReference type="AlphaFoldDB" id="A0A517DT70"/>
<evidence type="ECO:0000313" key="18">
    <source>
        <dbReference type="Proteomes" id="UP000320776"/>
    </source>
</evidence>
<organism evidence="17 18">
    <name type="scientific">Sporomusa termitida</name>
    <dbReference type="NCBI Taxonomy" id="2377"/>
    <lineage>
        <taxon>Bacteria</taxon>
        <taxon>Bacillati</taxon>
        <taxon>Bacillota</taxon>
        <taxon>Negativicutes</taxon>
        <taxon>Selenomonadales</taxon>
        <taxon>Sporomusaceae</taxon>
        <taxon>Sporomusa</taxon>
    </lineage>
</organism>
<dbReference type="GO" id="GO:0005524">
    <property type="term" value="F:ATP binding"/>
    <property type="evidence" value="ECO:0007669"/>
    <property type="project" value="UniProtKB-UniRule"/>
</dbReference>
<evidence type="ECO:0000256" key="11">
    <source>
        <dbReference type="ARBA" id="ARBA00022840"/>
    </source>
</evidence>
<keyword evidence="8 15" id="KW-0547">Nucleotide-binding</keyword>
<keyword evidence="4 15" id="KW-0285">Flavoprotein</keyword>